<proteinExistence type="predicted"/>
<feature type="signal peptide" evidence="2">
    <location>
        <begin position="1"/>
        <end position="22"/>
    </location>
</feature>
<evidence type="ECO:0000256" key="1">
    <source>
        <dbReference type="ARBA" id="ARBA00022729"/>
    </source>
</evidence>
<dbReference type="AlphaFoldDB" id="A0A0D8L9E3"/>
<feature type="chain" id="PRO_5002332540" evidence="2">
    <location>
        <begin position="23"/>
        <end position="228"/>
    </location>
</feature>
<evidence type="ECO:0000259" key="3">
    <source>
        <dbReference type="Pfam" id="PF13505"/>
    </source>
</evidence>
<evidence type="ECO:0000313" key="4">
    <source>
        <dbReference type="EMBL" id="KJF77721.1"/>
    </source>
</evidence>
<feature type="domain" description="Outer membrane protein beta-barrel" evidence="3">
    <location>
        <begin position="14"/>
        <end position="227"/>
    </location>
</feature>
<reference evidence="4 5" key="1">
    <citation type="submission" date="2015-02" db="EMBL/GenBank/DDBJ databases">
        <title>Whole genome shotgun sequencing of cultured foodborne pathogen.</title>
        <authorList>
            <person name="Timme R."/>
            <person name="Allard M.W."/>
            <person name="Strain E."/>
            <person name="Evans P.S."/>
            <person name="Brown E."/>
        </authorList>
    </citation>
    <scope>NUCLEOTIDE SEQUENCE [LARGE SCALE GENOMIC DNA]</scope>
    <source>
        <strain evidence="4 5">GCSL-TSO-24</strain>
    </source>
</reference>
<dbReference type="EMBL" id="JZSH01000112">
    <property type="protein sequence ID" value="KJF77721.1"/>
    <property type="molecule type" value="Genomic_DNA"/>
</dbReference>
<evidence type="ECO:0000256" key="2">
    <source>
        <dbReference type="SAM" id="SignalP"/>
    </source>
</evidence>
<dbReference type="InterPro" id="IPR027385">
    <property type="entry name" value="Beta-barrel_OMP"/>
</dbReference>
<accession>A0A0D8L9E3</accession>
<protein>
    <submittedName>
        <fullName evidence="4">Porin</fullName>
    </submittedName>
</protein>
<dbReference type="PATRIC" id="fig|582.24.peg.3427"/>
<name>A0A0D8L9E3_MORMO</name>
<organism evidence="4 5">
    <name type="scientific">Morganella morganii</name>
    <name type="common">Proteus morganii</name>
    <dbReference type="NCBI Taxonomy" id="582"/>
    <lineage>
        <taxon>Bacteria</taxon>
        <taxon>Pseudomonadati</taxon>
        <taxon>Pseudomonadota</taxon>
        <taxon>Gammaproteobacteria</taxon>
        <taxon>Enterobacterales</taxon>
        <taxon>Morganellaceae</taxon>
        <taxon>Morganella</taxon>
    </lineage>
</organism>
<keyword evidence="1 2" id="KW-0732">Signal</keyword>
<sequence length="228" mass="25231">MSKLNLLVIGLMFGCTTGSVLASTSNEGYYGAARLSKVWQKADSMDTSSRPGIGQFVSGDDKDDFYNASLAAGYQYGNGWRTEAEYTFNKKAEYTSGSTAFPASFNHHKTESQRLMLNAYRDYEIYQGISVYGTVGIGIAKVKSSGWQGNTTRQYAGNTDTNLAYSLGAGFSYEPIDKLNFDLGYRYIDSGKTESGMNRFANARGLQDEQMKAHLKSQEITFGIRYLF</sequence>
<dbReference type="SUPFAM" id="SSF56925">
    <property type="entry name" value="OMPA-like"/>
    <property type="match status" value="1"/>
</dbReference>
<dbReference type="Pfam" id="PF13505">
    <property type="entry name" value="OMP_b-brl"/>
    <property type="match status" value="1"/>
</dbReference>
<gene>
    <name evidence="4" type="ORF">UA45_10880</name>
</gene>
<comment type="caution">
    <text evidence="4">The sequence shown here is derived from an EMBL/GenBank/DDBJ whole genome shotgun (WGS) entry which is preliminary data.</text>
</comment>
<dbReference type="PROSITE" id="PS51257">
    <property type="entry name" value="PROKAR_LIPOPROTEIN"/>
    <property type="match status" value="1"/>
</dbReference>
<dbReference type="InterPro" id="IPR011250">
    <property type="entry name" value="OMP/PagP_B-barrel"/>
</dbReference>
<evidence type="ECO:0000313" key="5">
    <source>
        <dbReference type="Proteomes" id="UP000032582"/>
    </source>
</evidence>
<dbReference type="Gene3D" id="2.40.160.20">
    <property type="match status" value="1"/>
</dbReference>
<dbReference type="Proteomes" id="UP000032582">
    <property type="component" value="Unassembled WGS sequence"/>
</dbReference>